<comment type="caution">
    <text evidence="2">The sequence shown here is derived from an EMBL/GenBank/DDBJ whole genome shotgun (WGS) entry which is preliminary data.</text>
</comment>
<feature type="region of interest" description="Disordered" evidence="1">
    <location>
        <begin position="114"/>
        <end position="180"/>
    </location>
</feature>
<dbReference type="EMBL" id="LXFE01002745">
    <property type="protein sequence ID" value="OLL22788.1"/>
    <property type="molecule type" value="Genomic_DNA"/>
</dbReference>
<proteinExistence type="predicted"/>
<name>A0A1U7LJH8_NEOID</name>
<feature type="compositionally biased region" description="Basic residues" evidence="1">
    <location>
        <begin position="149"/>
        <end position="166"/>
    </location>
</feature>
<accession>A0A1U7LJH8</accession>
<feature type="compositionally biased region" description="Polar residues" evidence="1">
    <location>
        <begin position="114"/>
        <end position="133"/>
    </location>
</feature>
<dbReference type="Proteomes" id="UP000186594">
    <property type="component" value="Unassembled WGS sequence"/>
</dbReference>
<gene>
    <name evidence="2" type="ORF">NEOLI_002648</name>
</gene>
<organism evidence="2 3">
    <name type="scientific">Neolecta irregularis (strain DAH-3)</name>
    <dbReference type="NCBI Taxonomy" id="1198029"/>
    <lineage>
        <taxon>Eukaryota</taxon>
        <taxon>Fungi</taxon>
        <taxon>Dikarya</taxon>
        <taxon>Ascomycota</taxon>
        <taxon>Taphrinomycotina</taxon>
        <taxon>Neolectales</taxon>
        <taxon>Neolectaceae</taxon>
        <taxon>Neolecta</taxon>
    </lineage>
</organism>
<sequence length="226" mass="25168">MPLTALSLHCLPRMTSYSTDFIPALPLDLPQYPLDKPQSLPPTGYPNGRNMRRPRTPGQGDLQDGTHKRQKTAGAFGLVKDAVGWIWRGIVGEPTTSTSLITVSPSSSASIQFSNDQMQVSPVSDLSVSQPVTSRYGPTRHINPLPSSPRRKRIVSLRKPPRKSVKIKPQISKDSQEEQRFSRIEREMERLIKQGKEALDSKIEVDIADVDDTELGDYSLVDQSFC</sequence>
<keyword evidence="3" id="KW-1185">Reference proteome</keyword>
<protein>
    <submittedName>
        <fullName evidence="2">Uncharacterized protein</fullName>
    </submittedName>
</protein>
<evidence type="ECO:0000313" key="3">
    <source>
        <dbReference type="Proteomes" id="UP000186594"/>
    </source>
</evidence>
<feature type="region of interest" description="Disordered" evidence="1">
    <location>
        <begin position="36"/>
        <end position="68"/>
    </location>
</feature>
<evidence type="ECO:0000313" key="2">
    <source>
        <dbReference type="EMBL" id="OLL22788.1"/>
    </source>
</evidence>
<reference evidence="2 3" key="1">
    <citation type="submission" date="2016-04" db="EMBL/GenBank/DDBJ databases">
        <title>Evolutionary innovation and constraint leading to complex multicellularity in the Ascomycota.</title>
        <authorList>
            <person name="Cisse O."/>
            <person name="Nguyen A."/>
            <person name="Hewitt D.A."/>
            <person name="Jedd G."/>
            <person name="Stajich J.E."/>
        </authorList>
    </citation>
    <scope>NUCLEOTIDE SEQUENCE [LARGE SCALE GENOMIC DNA]</scope>
    <source>
        <strain evidence="2 3">DAH-3</strain>
    </source>
</reference>
<evidence type="ECO:0000256" key="1">
    <source>
        <dbReference type="SAM" id="MobiDB-lite"/>
    </source>
</evidence>
<dbReference type="AlphaFoldDB" id="A0A1U7LJH8"/>